<evidence type="ECO:0000256" key="6">
    <source>
        <dbReference type="ARBA" id="ARBA00023014"/>
    </source>
</evidence>
<keyword evidence="1" id="KW-0813">Transport</keyword>
<keyword evidence="7" id="KW-0472">Membrane</keyword>
<feature type="transmembrane region" description="Helical" evidence="7">
    <location>
        <begin position="184"/>
        <end position="203"/>
    </location>
</feature>
<keyword evidence="4" id="KW-0249">Electron transport</keyword>
<evidence type="ECO:0000256" key="2">
    <source>
        <dbReference type="ARBA" id="ARBA00022485"/>
    </source>
</evidence>
<evidence type="ECO:0000259" key="8">
    <source>
        <dbReference type="PROSITE" id="PS51379"/>
    </source>
</evidence>
<gene>
    <name evidence="9" type="primary">ccoG</name>
    <name evidence="9" type="ORF">FCS21_07455</name>
</gene>
<keyword evidence="10" id="KW-1185">Reference proteome</keyword>
<dbReference type="Pfam" id="PF13746">
    <property type="entry name" value="Fer4_18"/>
    <property type="match status" value="1"/>
</dbReference>
<feature type="transmembrane region" description="Helical" evidence="7">
    <location>
        <begin position="154"/>
        <end position="172"/>
    </location>
</feature>
<evidence type="ECO:0000256" key="4">
    <source>
        <dbReference type="ARBA" id="ARBA00022982"/>
    </source>
</evidence>
<dbReference type="InterPro" id="IPR017900">
    <property type="entry name" value="4Fe4S_Fe_S_CS"/>
</dbReference>
<dbReference type="AlphaFoldDB" id="A0A8H2JLC4"/>
<keyword evidence="7" id="KW-0812">Transmembrane</keyword>
<reference evidence="9 10" key="1">
    <citation type="submission" date="2019-05" db="EMBL/GenBank/DDBJ databases">
        <title>Colwellia ponticola sp. nov., isolated from seawater.</title>
        <authorList>
            <person name="Yoon J.-H."/>
        </authorList>
    </citation>
    <scope>NUCLEOTIDE SEQUENCE [LARGE SCALE GENOMIC DNA]</scope>
    <source>
        <strain evidence="9 10">OISW-25</strain>
    </source>
</reference>
<keyword evidence="5" id="KW-0408">Iron</keyword>
<feature type="transmembrane region" description="Helical" evidence="7">
    <location>
        <begin position="333"/>
        <end position="351"/>
    </location>
</feature>
<dbReference type="InterPro" id="IPR017896">
    <property type="entry name" value="4Fe4S_Fe-S-bd"/>
</dbReference>
<dbReference type="PANTHER" id="PTHR30176">
    <property type="entry name" value="FERREDOXIN-TYPE PROTEIN NAPH"/>
    <property type="match status" value="1"/>
</dbReference>
<dbReference type="RefSeq" id="WP_138621999.1">
    <property type="nucleotide sequence ID" value="NZ_SZVP01000005.1"/>
</dbReference>
<feature type="transmembrane region" description="Helical" evidence="7">
    <location>
        <begin position="80"/>
        <end position="101"/>
    </location>
</feature>
<sequence length="464" mass="53881">MKFNIKEEHLIIKPHKSQTSVYVREQKGFYQKIRRYSNWLLMFAFIIIPFVQFNNKQAVLLDVVKQEFRIFNFTFWPQDFILLAGVFLVAAFALFFITTWLGRVWCGYVCPQTVWTLAYVWVEHRIEGTRNKRLALDKAPWTLRKVYKKTLKHLIWLLMSLITATTFLSYFIPMNELYSTMLTFDWSGAVTFWVLFFALATYANAGWMREHVCIHLCPYSRFQSAMFDKNTLLVAYDADRGENRAARKQKDDRSMLKDEKGLGDCVDCNLCVEVCPAGIDIRNGIQYECINCGLCIDACDQTMEKFNYPKGLISYTSEQKIAGKKTKRFNVKLISYGMLTLLLIILLGLWINNRIPIEANIIRDRTALYRVDFEGTVENTYTFKLLNKTQVPLHFNIGIKNLAITDIKLPKNLLIAPGVMQEVPITLAIDGNLLKQKITAINFTIQSVEQPDILIEKRTMFFSN</sequence>
<proteinExistence type="predicted"/>
<accession>A0A8H2JLC4</accession>
<dbReference type="PANTHER" id="PTHR30176:SF3">
    <property type="entry name" value="FERREDOXIN-TYPE PROTEIN NAPH"/>
    <property type="match status" value="1"/>
</dbReference>
<evidence type="ECO:0000256" key="3">
    <source>
        <dbReference type="ARBA" id="ARBA00022723"/>
    </source>
</evidence>
<protein>
    <submittedName>
        <fullName evidence="9">Cytochrome c oxidase accessory protein CcoG</fullName>
    </submittedName>
</protein>
<dbReference type="EMBL" id="SZVP01000005">
    <property type="protein sequence ID" value="TMM45653.1"/>
    <property type="molecule type" value="Genomic_DNA"/>
</dbReference>
<evidence type="ECO:0000256" key="1">
    <source>
        <dbReference type="ARBA" id="ARBA00022448"/>
    </source>
</evidence>
<dbReference type="GO" id="GO:0005886">
    <property type="term" value="C:plasma membrane"/>
    <property type="evidence" value="ECO:0007669"/>
    <property type="project" value="TreeGrafter"/>
</dbReference>
<dbReference type="PROSITE" id="PS51379">
    <property type="entry name" value="4FE4S_FER_2"/>
    <property type="match status" value="1"/>
</dbReference>
<dbReference type="NCBIfam" id="TIGR02745">
    <property type="entry name" value="ccoG_rdxA_fixG"/>
    <property type="match status" value="1"/>
</dbReference>
<dbReference type="InterPro" id="IPR051684">
    <property type="entry name" value="Electron_Trans/Redox"/>
</dbReference>
<keyword evidence="3" id="KW-0479">Metal-binding</keyword>
<dbReference type="OrthoDB" id="9811700at2"/>
<dbReference type="Gene3D" id="1.10.1060.10">
    <property type="entry name" value="Alpha-helical ferredoxin"/>
    <property type="match status" value="1"/>
</dbReference>
<dbReference type="Gene3D" id="2.60.40.10">
    <property type="entry name" value="Immunoglobulins"/>
    <property type="match status" value="1"/>
</dbReference>
<dbReference type="InterPro" id="IPR013783">
    <property type="entry name" value="Ig-like_fold"/>
</dbReference>
<dbReference type="InterPro" id="IPR009051">
    <property type="entry name" value="Helical_ferredxn"/>
</dbReference>
<dbReference type="InterPro" id="IPR032879">
    <property type="entry name" value="FixG_C"/>
</dbReference>
<dbReference type="PROSITE" id="PS00198">
    <property type="entry name" value="4FE4S_FER_1"/>
    <property type="match status" value="1"/>
</dbReference>
<keyword evidence="2" id="KW-0004">4Fe-4S</keyword>
<dbReference type="GO" id="GO:0046872">
    <property type="term" value="F:metal ion binding"/>
    <property type="evidence" value="ECO:0007669"/>
    <property type="project" value="UniProtKB-KW"/>
</dbReference>
<evidence type="ECO:0000256" key="7">
    <source>
        <dbReference type="SAM" id="Phobius"/>
    </source>
</evidence>
<keyword evidence="6" id="KW-0411">Iron-sulfur</keyword>
<comment type="caution">
    <text evidence="9">The sequence shown here is derived from an EMBL/GenBank/DDBJ whole genome shotgun (WGS) entry which is preliminary data.</text>
</comment>
<feature type="transmembrane region" description="Helical" evidence="7">
    <location>
        <begin position="36"/>
        <end position="53"/>
    </location>
</feature>
<dbReference type="SUPFAM" id="SSF54862">
    <property type="entry name" value="4Fe-4S ferredoxins"/>
    <property type="match status" value="1"/>
</dbReference>
<dbReference type="GO" id="GO:0051539">
    <property type="term" value="F:4 iron, 4 sulfur cluster binding"/>
    <property type="evidence" value="ECO:0007669"/>
    <property type="project" value="UniProtKB-KW"/>
</dbReference>
<evidence type="ECO:0000313" key="10">
    <source>
        <dbReference type="Proteomes" id="UP000307702"/>
    </source>
</evidence>
<dbReference type="Pfam" id="PF11614">
    <property type="entry name" value="FixG_C"/>
    <property type="match status" value="1"/>
</dbReference>
<organism evidence="9 10">
    <name type="scientific">Colwellia ponticola</name>
    <dbReference type="NCBI Taxonomy" id="2304625"/>
    <lineage>
        <taxon>Bacteria</taxon>
        <taxon>Pseudomonadati</taxon>
        <taxon>Pseudomonadota</taxon>
        <taxon>Gammaproteobacteria</taxon>
        <taxon>Alteromonadales</taxon>
        <taxon>Colwelliaceae</taxon>
        <taxon>Colwellia</taxon>
    </lineage>
</organism>
<keyword evidence="7" id="KW-1133">Transmembrane helix</keyword>
<dbReference type="InterPro" id="IPR014116">
    <property type="entry name" value="Cyt_c_oxidase_cbb3_FixG"/>
</dbReference>
<feature type="domain" description="4Fe-4S ferredoxin-type" evidence="8">
    <location>
        <begin position="253"/>
        <end position="284"/>
    </location>
</feature>
<dbReference type="Proteomes" id="UP000307702">
    <property type="component" value="Unassembled WGS sequence"/>
</dbReference>
<name>A0A8H2JLC4_9GAMM</name>
<evidence type="ECO:0000313" key="9">
    <source>
        <dbReference type="EMBL" id="TMM45653.1"/>
    </source>
</evidence>
<evidence type="ECO:0000256" key="5">
    <source>
        <dbReference type="ARBA" id="ARBA00023004"/>
    </source>
</evidence>